<comment type="caution">
    <text evidence="2">The sequence shown here is derived from an EMBL/GenBank/DDBJ whole genome shotgun (WGS) entry which is preliminary data.</text>
</comment>
<reference evidence="2 3" key="1">
    <citation type="submission" date="2024-09" db="EMBL/GenBank/DDBJ databases">
        <authorList>
            <person name="Lee S.D."/>
        </authorList>
    </citation>
    <scope>NUCLEOTIDE SEQUENCE [LARGE SCALE GENOMIC DNA]</scope>
    <source>
        <strain evidence="2 3">N8-3</strain>
    </source>
</reference>
<keyword evidence="3" id="KW-1185">Reference proteome</keyword>
<dbReference type="Pfam" id="PF12680">
    <property type="entry name" value="SnoaL_2"/>
    <property type="match status" value="1"/>
</dbReference>
<dbReference type="Gene3D" id="3.10.450.50">
    <property type="match status" value="1"/>
</dbReference>
<evidence type="ECO:0000313" key="3">
    <source>
        <dbReference type="Proteomes" id="UP001592531"/>
    </source>
</evidence>
<dbReference type="Proteomes" id="UP001592531">
    <property type="component" value="Unassembled WGS sequence"/>
</dbReference>
<dbReference type="InterPro" id="IPR032710">
    <property type="entry name" value="NTF2-like_dom_sf"/>
</dbReference>
<feature type="domain" description="SnoaL-like" evidence="1">
    <location>
        <begin position="17"/>
        <end position="113"/>
    </location>
</feature>
<evidence type="ECO:0000313" key="2">
    <source>
        <dbReference type="EMBL" id="MFC1415561.1"/>
    </source>
</evidence>
<accession>A0ABV6VP91</accession>
<evidence type="ECO:0000259" key="1">
    <source>
        <dbReference type="Pfam" id="PF12680"/>
    </source>
</evidence>
<organism evidence="2 3">
    <name type="scientific">Streptacidiphilus cavernicola</name>
    <dbReference type="NCBI Taxonomy" id="3342716"/>
    <lineage>
        <taxon>Bacteria</taxon>
        <taxon>Bacillati</taxon>
        <taxon>Actinomycetota</taxon>
        <taxon>Actinomycetes</taxon>
        <taxon>Kitasatosporales</taxon>
        <taxon>Streptomycetaceae</taxon>
        <taxon>Streptacidiphilus</taxon>
    </lineage>
</organism>
<dbReference type="SUPFAM" id="SSF54427">
    <property type="entry name" value="NTF2-like"/>
    <property type="match status" value="1"/>
</dbReference>
<dbReference type="InterPro" id="IPR037401">
    <property type="entry name" value="SnoaL-like"/>
</dbReference>
<dbReference type="RefSeq" id="WP_380531507.1">
    <property type="nucleotide sequence ID" value="NZ_JBHFAB010000002.1"/>
</dbReference>
<sequence length="135" mass="14713">MDSAHPNAALLRTLYADLTRIAEYAADDIVYHPAERDTPEGAPDLHGKAAVTAKEQALARATEGTLRADIESVVANDHFGAVLGVFHARPGDQVIAMPFCGLWRFRDGRVTDHWQNAYDPSAMVRALTRATATRS</sequence>
<name>A0ABV6VP91_9ACTN</name>
<protein>
    <submittedName>
        <fullName evidence="2">Nuclear transport factor 2 family protein</fullName>
    </submittedName>
</protein>
<dbReference type="EMBL" id="JBHFAB010000002">
    <property type="protein sequence ID" value="MFC1415561.1"/>
    <property type="molecule type" value="Genomic_DNA"/>
</dbReference>
<proteinExistence type="predicted"/>
<gene>
    <name evidence="2" type="ORF">ACEZDE_02725</name>
</gene>